<dbReference type="PANTHER" id="PTHR20883">
    <property type="entry name" value="PHYTANOYL-COA DIOXYGENASE DOMAIN CONTAINING 1"/>
    <property type="match status" value="1"/>
</dbReference>
<keyword evidence="6" id="KW-1185">Reference proteome</keyword>
<evidence type="ECO:0000256" key="1">
    <source>
        <dbReference type="ARBA" id="ARBA00001962"/>
    </source>
</evidence>
<dbReference type="SUPFAM" id="SSF51197">
    <property type="entry name" value="Clavaminate synthase-like"/>
    <property type="match status" value="1"/>
</dbReference>
<dbReference type="GO" id="GO:0046872">
    <property type="term" value="F:metal ion binding"/>
    <property type="evidence" value="ECO:0007669"/>
    <property type="project" value="UniProtKB-KW"/>
</dbReference>
<dbReference type="STRING" id="2060906.A0A0H1BJJ2"/>
<keyword evidence="4" id="KW-0408">Iron</keyword>
<evidence type="ECO:0008006" key="7">
    <source>
        <dbReference type="Google" id="ProtNLM"/>
    </source>
</evidence>
<dbReference type="EMBL" id="LDEV01001533">
    <property type="protein sequence ID" value="KLJ11510.1"/>
    <property type="molecule type" value="Genomic_DNA"/>
</dbReference>
<dbReference type="Proteomes" id="UP000053573">
    <property type="component" value="Unassembled WGS sequence"/>
</dbReference>
<accession>A0A0H1BJJ2</accession>
<dbReference type="InterPro" id="IPR008775">
    <property type="entry name" value="Phytyl_CoA_dOase-like"/>
</dbReference>
<feature type="non-terminal residue" evidence="5">
    <location>
        <position position="1"/>
    </location>
</feature>
<organism evidence="5 6">
    <name type="scientific">Blastomyces silverae</name>
    <dbReference type="NCBI Taxonomy" id="2060906"/>
    <lineage>
        <taxon>Eukaryota</taxon>
        <taxon>Fungi</taxon>
        <taxon>Dikarya</taxon>
        <taxon>Ascomycota</taxon>
        <taxon>Pezizomycotina</taxon>
        <taxon>Eurotiomycetes</taxon>
        <taxon>Eurotiomycetidae</taxon>
        <taxon>Onygenales</taxon>
        <taxon>Ajellomycetaceae</taxon>
        <taxon>Blastomyces</taxon>
    </lineage>
</organism>
<evidence type="ECO:0000256" key="2">
    <source>
        <dbReference type="ARBA" id="ARBA00005830"/>
    </source>
</evidence>
<proteinExistence type="inferred from homology"/>
<evidence type="ECO:0000256" key="3">
    <source>
        <dbReference type="ARBA" id="ARBA00022723"/>
    </source>
</evidence>
<dbReference type="OrthoDB" id="445007at2759"/>
<comment type="similarity">
    <text evidence="2">Belongs to the PhyH family.</text>
</comment>
<dbReference type="AlphaFoldDB" id="A0A0H1BJJ2"/>
<comment type="caution">
    <text evidence="5">The sequence shown here is derived from an EMBL/GenBank/DDBJ whole genome shotgun (WGS) entry which is preliminary data.</text>
</comment>
<evidence type="ECO:0000313" key="6">
    <source>
        <dbReference type="Proteomes" id="UP000053573"/>
    </source>
</evidence>
<sequence length="131" mass="14588">SHRRGYVRRRLVRCIGGDGAGADGGTEFVEWDGAGLAGELVGSNYDGDGDGEEEPYVPRDEDFELLEVSAGSLVLIHGNVLHQSERNTSDVSRFAYTFHVIEGAEEWTYDERNWLQPEPGEGFTRLYAQSY</sequence>
<dbReference type="Pfam" id="PF05721">
    <property type="entry name" value="PhyH"/>
    <property type="match status" value="1"/>
</dbReference>
<dbReference type="Gene3D" id="2.60.120.620">
    <property type="entry name" value="q2cbj1_9rhob like domain"/>
    <property type="match status" value="1"/>
</dbReference>
<evidence type="ECO:0000256" key="4">
    <source>
        <dbReference type="ARBA" id="ARBA00023004"/>
    </source>
</evidence>
<gene>
    <name evidence="5" type="ORF">EMPG_13301</name>
</gene>
<evidence type="ECO:0000313" key="5">
    <source>
        <dbReference type="EMBL" id="KLJ11510.1"/>
    </source>
</evidence>
<comment type="cofactor">
    <cofactor evidence="1">
        <name>Fe cation</name>
        <dbReference type="ChEBI" id="CHEBI:24875"/>
    </cofactor>
</comment>
<protein>
    <recommendedName>
        <fullName evidence="7">Phytanoyl-CoA dioxygenase</fullName>
    </recommendedName>
</protein>
<keyword evidence="3" id="KW-0479">Metal-binding</keyword>
<dbReference type="PANTHER" id="PTHR20883:SF15">
    <property type="entry name" value="PHYTANOYL-COA DIOXYGENASE DOMAIN-CONTAINING PROTEIN 1"/>
    <property type="match status" value="1"/>
</dbReference>
<name>A0A0H1BJJ2_9EURO</name>
<reference evidence="6" key="1">
    <citation type="journal article" date="2015" name="PLoS Genet.">
        <title>The dynamic genome and transcriptome of the human fungal pathogen Blastomyces and close relative Emmonsia.</title>
        <authorList>
            <person name="Munoz J.F."/>
            <person name="Gauthier G.M."/>
            <person name="Desjardins C.A."/>
            <person name="Gallo J.E."/>
            <person name="Holder J."/>
            <person name="Sullivan T.D."/>
            <person name="Marty A.J."/>
            <person name="Carmen J.C."/>
            <person name="Chen Z."/>
            <person name="Ding L."/>
            <person name="Gujja S."/>
            <person name="Magrini V."/>
            <person name="Misas E."/>
            <person name="Mitreva M."/>
            <person name="Priest M."/>
            <person name="Saif S."/>
            <person name="Whiston E.A."/>
            <person name="Young S."/>
            <person name="Zeng Q."/>
            <person name="Goldman W.E."/>
            <person name="Mardis E.R."/>
            <person name="Taylor J.W."/>
            <person name="McEwen J.G."/>
            <person name="Clay O.K."/>
            <person name="Klein B.S."/>
            <person name="Cuomo C.A."/>
        </authorList>
    </citation>
    <scope>NUCLEOTIDE SEQUENCE [LARGE SCALE GENOMIC DNA]</scope>
    <source>
        <strain evidence="6">UAMH 139</strain>
    </source>
</reference>